<dbReference type="EMBL" id="SMKW01000060">
    <property type="protein sequence ID" value="TDD41249.1"/>
    <property type="molecule type" value="Genomic_DNA"/>
</dbReference>
<proteinExistence type="predicted"/>
<gene>
    <name evidence="3" type="ORF">E1288_33060</name>
</gene>
<sequence>MGSSPPSPTSKTRPHRQTSDRPDHFVHCRQLKATAHRRFLYADVEHLPDRRPPHRARVPGELINNGAADRAARRAGGPGNSPGGAWGRTPRKNDTAVVELKPGRSATAEEVKQRCRDAFGPVRAPKDVLFVDQLPRSVNGKVLKKDVRAQFWADQTRAI</sequence>
<feature type="region of interest" description="Disordered" evidence="1">
    <location>
        <begin position="50"/>
        <end position="94"/>
    </location>
</feature>
<evidence type="ECO:0000259" key="2">
    <source>
        <dbReference type="Pfam" id="PF13193"/>
    </source>
</evidence>
<evidence type="ECO:0000313" key="4">
    <source>
        <dbReference type="Proteomes" id="UP000294947"/>
    </source>
</evidence>
<dbReference type="OrthoDB" id="9047442at2"/>
<dbReference type="InterPro" id="IPR045851">
    <property type="entry name" value="AMP-bd_C_sf"/>
</dbReference>
<keyword evidence="4" id="KW-1185">Reference proteome</keyword>
<feature type="domain" description="AMP-binding enzyme C-terminal" evidence="2">
    <location>
        <begin position="96"/>
        <end position="141"/>
    </location>
</feature>
<accession>A0A4R4YBT3</accession>
<dbReference type="Pfam" id="PF13193">
    <property type="entry name" value="AMP-binding_C"/>
    <property type="match status" value="1"/>
</dbReference>
<dbReference type="InterPro" id="IPR025110">
    <property type="entry name" value="AMP-bd_C"/>
</dbReference>
<dbReference type="Proteomes" id="UP000294947">
    <property type="component" value="Unassembled WGS sequence"/>
</dbReference>
<dbReference type="SUPFAM" id="SSF56801">
    <property type="entry name" value="Acetyl-CoA synthetase-like"/>
    <property type="match status" value="1"/>
</dbReference>
<feature type="region of interest" description="Disordered" evidence="1">
    <location>
        <begin position="1"/>
        <end position="24"/>
    </location>
</feature>
<feature type="compositionally biased region" description="Gly residues" evidence="1">
    <location>
        <begin position="76"/>
        <end position="86"/>
    </location>
</feature>
<comment type="caution">
    <text evidence="3">The sequence shown here is derived from an EMBL/GenBank/DDBJ whole genome shotgun (WGS) entry which is preliminary data.</text>
</comment>
<protein>
    <recommendedName>
        <fullName evidence="2">AMP-binding enzyme C-terminal domain-containing protein</fullName>
    </recommendedName>
</protein>
<name>A0A4R4YBT3_9PSEU</name>
<reference evidence="3 4" key="1">
    <citation type="submission" date="2019-03" db="EMBL/GenBank/DDBJ databases">
        <title>Draft genome sequences of novel Actinobacteria.</title>
        <authorList>
            <person name="Sahin N."/>
            <person name="Ay H."/>
            <person name="Saygin H."/>
        </authorList>
    </citation>
    <scope>NUCLEOTIDE SEQUENCE [LARGE SCALE GENOMIC DNA]</scope>
    <source>
        <strain evidence="3 4">7K502</strain>
    </source>
</reference>
<evidence type="ECO:0000256" key="1">
    <source>
        <dbReference type="SAM" id="MobiDB-lite"/>
    </source>
</evidence>
<evidence type="ECO:0000313" key="3">
    <source>
        <dbReference type="EMBL" id="TDD41249.1"/>
    </source>
</evidence>
<organism evidence="3 4">
    <name type="scientific">Saccharopolyspora elongata</name>
    <dbReference type="NCBI Taxonomy" id="2530387"/>
    <lineage>
        <taxon>Bacteria</taxon>
        <taxon>Bacillati</taxon>
        <taxon>Actinomycetota</taxon>
        <taxon>Actinomycetes</taxon>
        <taxon>Pseudonocardiales</taxon>
        <taxon>Pseudonocardiaceae</taxon>
        <taxon>Saccharopolyspora</taxon>
    </lineage>
</organism>
<dbReference type="Gene3D" id="3.30.300.30">
    <property type="match status" value="1"/>
</dbReference>
<dbReference type="AlphaFoldDB" id="A0A4R4YBT3"/>